<evidence type="ECO:0000313" key="3">
    <source>
        <dbReference type="Proteomes" id="UP000195141"/>
    </source>
</evidence>
<keyword evidence="3" id="KW-1185">Reference proteome</keyword>
<name>A0A242K5L1_9ENTE</name>
<dbReference type="EMBL" id="CP147247">
    <property type="protein sequence ID" value="WYJ90256.1"/>
    <property type="molecule type" value="Genomic_DNA"/>
</dbReference>
<sequence length="78" mass="8751">MEETIFFNLGNAIAASKDEKELMRMAQIEYDNRKLKGQLIVVEDPENGEHLLFDISDVKEGSDDGTAFIVKKAFDVGD</sequence>
<dbReference type="AlphaFoldDB" id="A0A242K5L1"/>
<organism evidence="1">
    <name type="scientific">Candidatus Enterococcus clewellii</name>
    <dbReference type="NCBI Taxonomy" id="1834193"/>
    <lineage>
        <taxon>Bacteria</taxon>
        <taxon>Bacillati</taxon>
        <taxon>Bacillota</taxon>
        <taxon>Bacilli</taxon>
        <taxon>Lactobacillales</taxon>
        <taxon>Enterococcaceae</taxon>
        <taxon>Enterococcus</taxon>
    </lineage>
</organism>
<dbReference type="Proteomes" id="UP000195141">
    <property type="component" value="Chromosome"/>
</dbReference>
<gene>
    <name evidence="2" type="ORF">A5888_002012</name>
    <name evidence="1" type="ORF">A5888_002815</name>
</gene>
<reference evidence="2" key="3">
    <citation type="submission" date="2024-03" db="EMBL/GenBank/DDBJ databases">
        <title>The Genome Sequence of Enterococcus sp. DIV0242b.</title>
        <authorList>
            <consortium name="The Broad Institute Genomics Platform"/>
            <consortium name="The Broad Institute Microbial Omics Core"/>
            <consortium name="The Broad Institute Genomic Center for Infectious Diseases"/>
            <person name="Earl A."/>
            <person name="Manson A."/>
            <person name="Gilmore M."/>
            <person name="Schwartman J."/>
            <person name="Shea T."/>
            <person name="Abouelleil A."/>
            <person name="Cao P."/>
            <person name="Chapman S."/>
            <person name="Cusick C."/>
            <person name="Young S."/>
            <person name="Neafsey D."/>
            <person name="Nusbaum C."/>
            <person name="Birren B."/>
        </authorList>
    </citation>
    <scope>NUCLEOTIDE SEQUENCE</scope>
    <source>
        <strain evidence="2">9E7_DIV0242</strain>
    </source>
</reference>
<accession>A0A242K5L1</accession>
<evidence type="ECO:0000313" key="1">
    <source>
        <dbReference type="EMBL" id="OTP14713.1"/>
    </source>
</evidence>
<protein>
    <submittedName>
        <fullName evidence="1">Uncharacterized protein</fullName>
    </submittedName>
</protein>
<evidence type="ECO:0000313" key="2">
    <source>
        <dbReference type="EMBL" id="WYJ90256.1"/>
    </source>
</evidence>
<proteinExistence type="predicted"/>
<reference evidence="1" key="1">
    <citation type="submission" date="2017-05" db="EMBL/GenBank/DDBJ databases">
        <title>The Genome Sequence of Enterococcus sp. 9E7_DIV0242.</title>
        <authorList>
            <consortium name="The Broad Institute Genomics Platform"/>
            <consortium name="The Broad Institute Genomic Center for Infectious Diseases"/>
            <person name="Earl A."/>
            <person name="Manson A."/>
            <person name="Schwartman J."/>
            <person name="Gilmore M."/>
            <person name="Abouelleil A."/>
            <person name="Cao P."/>
            <person name="Chapman S."/>
            <person name="Cusick C."/>
            <person name="Shea T."/>
            <person name="Young S."/>
            <person name="Neafsey D."/>
            <person name="Nusbaum C."/>
            <person name="Birren B."/>
        </authorList>
    </citation>
    <scope>NUCLEOTIDE SEQUENCE [LARGE SCALE GENOMIC DNA]</scope>
    <source>
        <strain evidence="1">9E7_DIV0242</strain>
    </source>
</reference>
<dbReference type="RefSeq" id="WP_086349831.1">
    <property type="nucleotide sequence ID" value="NZ_CP147247.1"/>
</dbReference>
<dbReference type="EMBL" id="NGMM01000004">
    <property type="protein sequence ID" value="OTP14713.1"/>
    <property type="molecule type" value="Genomic_DNA"/>
</dbReference>
<dbReference type="OrthoDB" id="2200000at2"/>
<reference evidence="2" key="2">
    <citation type="submission" date="2017-05" db="EMBL/GenBank/DDBJ databases">
        <authorList>
            <consortium name="The Broad Institute Genomics Platform"/>
            <consortium name="The Broad Institute Genomic Center for Infectious Diseases"/>
            <person name="Earl A."/>
            <person name="Manson A."/>
            <person name="Schwartman J."/>
            <person name="Gilmore M."/>
            <person name="Abouelleil A."/>
            <person name="Cao P."/>
            <person name="Chapman S."/>
            <person name="Cusick C."/>
            <person name="Shea T."/>
            <person name="Young S."/>
            <person name="Neafsey D."/>
            <person name="Nusbaum C."/>
            <person name="Birren B."/>
        </authorList>
    </citation>
    <scope>NUCLEOTIDE SEQUENCE</scope>
    <source>
        <strain evidence="2">9E7_DIV0242</strain>
    </source>
</reference>